<dbReference type="Proteomes" id="UP000028545">
    <property type="component" value="Unassembled WGS sequence"/>
</dbReference>
<comment type="pathway">
    <text evidence="2">Purine metabolism; guanine degradation; xanthine from guanine: step 1/1.</text>
</comment>
<organism evidence="15 16">
    <name type="scientific">Pseudallescheria apiosperma</name>
    <name type="common">Scedosporium apiospermum</name>
    <dbReference type="NCBI Taxonomy" id="563466"/>
    <lineage>
        <taxon>Eukaryota</taxon>
        <taxon>Fungi</taxon>
        <taxon>Dikarya</taxon>
        <taxon>Ascomycota</taxon>
        <taxon>Pezizomycotina</taxon>
        <taxon>Sordariomycetes</taxon>
        <taxon>Hypocreomycetidae</taxon>
        <taxon>Microascales</taxon>
        <taxon>Microascaceae</taxon>
        <taxon>Scedosporium</taxon>
    </lineage>
</organism>
<evidence type="ECO:0000259" key="14">
    <source>
        <dbReference type="Pfam" id="PF23276"/>
    </source>
</evidence>
<dbReference type="GeneID" id="27726444"/>
<dbReference type="KEGG" id="sapo:SAPIO_CDS7372"/>
<dbReference type="VEuPathDB" id="FungiDB:SAPIO_CDS7372"/>
<dbReference type="Gene3D" id="2.30.40.10">
    <property type="entry name" value="Urease, subunit C, domain 1"/>
    <property type="match status" value="1"/>
</dbReference>
<proteinExistence type="inferred from homology"/>
<keyword evidence="8" id="KW-0862">Zinc</keyword>
<protein>
    <recommendedName>
        <fullName evidence="11">Probable guanine deaminase</fullName>
        <ecNumber evidence="4">3.5.4.3</ecNumber>
    </recommendedName>
    <alternativeName>
        <fullName evidence="12">Guanine aminohydrolase</fullName>
    </alternativeName>
</protein>
<dbReference type="EC" id="3.5.4.3" evidence="4"/>
<dbReference type="UniPathway" id="UPA00603">
    <property type="reaction ID" value="UER00660"/>
</dbReference>
<dbReference type="Gene3D" id="1.25.40.10">
    <property type="entry name" value="Tetratricopeptide repeat domain"/>
    <property type="match status" value="1"/>
</dbReference>
<dbReference type="NCBIfam" id="TIGR02967">
    <property type="entry name" value="guan_deamin"/>
    <property type="match status" value="1"/>
</dbReference>
<evidence type="ECO:0000256" key="12">
    <source>
        <dbReference type="ARBA" id="ARBA00083147"/>
    </source>
</evidence>
<evidence type="ECO:0000256" key="10">
    <source>
        <dbReference type="ARBA" id="ARBA00056079"/>
    </source>
</evidence>
<dbReference type="Pfam" id="PF01979">
    <property type="entry name" value="Amidohydro_1"/>
    <property type="match status" value="1"/>
</dbReference>
<dbReference type="GO" id="GO:0005829">
    <property type="term" value="C:cytosol"/>
    <property type="evidence" value="ECO:0007669"/>
    <property type="project" value="TreeGrafter"/>
</dbReference>
<keyword evidence="7" id="KW-0378">Hydrolase</keyword>
<dbReference type="SUPFAM" id="SSF51556">
    <property type="entry name" value="Metallo-dependent hydrolases"/>
    <property type="match status" value="1"/>
</dbReference>
<comment type="catalytic activity">
    <reaction evidence="9">
        <text>guanine + H2O + H(+) = xanthine + NH4(+)</text>
        <dbReference type="Rhea" id="RHEA:14665"/>
        <dbReference type="ChEBI" id="CHEBI:15377"/>
        <dbReference type="ChEBI" id="CHEBI:15378"/>
        <dbReference type="ChEBI" id="CHEBI:16235"/>
        <dbReference type="ChEBI" id="CHEBI:17712"/>
        <dbReference type="ChEBI" id="CHEBI:28938"/>
        <dbReference type="EC" id="3.5.4.3"/>
    </reaction>
</comment>
<dbReference type="OrthoDB" id="194468at2759"/>
<feature type="domain" description="Amidohydrolase-related" evidence="13">
    <location>
        <begin position="77"/>
        <end position="413"/>
    </location>
</feature>
<evidence type="ECO:0000256" key="5">
    <source>
        <dbReference type="ARBA" id="ARBA00022723"/>
    </source>
</evidence>
<dbReference type="GO" id="GO:0006147">
    <property type="term" value="P:guanine catabolic process"/>
    <property type="evidence" value="ECO:0007669"/>
    <property type="project" value="UniProtKB-UniPathway"/>
</dbReference>
<name>A0A084G1R7_PSEDA</name>
<evidence type="ECO:0000256" key="11">
    <source>
        <dbReference type="ARBA" id="ARBA00069860"/>
    </source>
</evidence>
<dbReference type="PANTHER" id="PTHR11271">
    <property type="entry name" value="GUANINE DEAMINASE"/>
    <property type="match status" value="1"/>
</dbReference>
<dbReference type="InterPro" id="IPR057027">
    <property type="entry name" value="TPR_mt"/>
</dbReference>
<keyword evidence="5" id="KW-0479">Metal-binding</keyword>
<dbReference type="InterPro" id="IPR051607">
    <property type="entry name" value="Metallo-dep_hydrolases"/>
</dbReference>
<keyword evidence="6" id="KW-0677">Repeat</keyword>
<evidence type="ECO:0000256" key="7">
    <source>
        <dbReference type="ARBA" id="ARBA00022801"/>
    </source>
</evidence>
<evidence type="ECO:0000313" key="15">
    <source>
        <dbReference type="EMBL" id="KEZ41279.1"/>
    </source>
</evidence>
<dbReference type="InterPro" id="IPR014311">
    <property type="entry name" value="Guanine_deaminase"/>
</dbReference>
<evidence type="ECO:0000313" key="16">
    <source>
        <dbReference type="Proteomes" id="UP000028545"/>
    </source>
</evidence>
<sequence>MTVSKNQLFLGTFIHSKTRDQLEYLIDTAVCVDKEGTIVAVEKDCDRDAAERILYPRLGWIAESVDVRVCKETEFFFPGFIDTHLHAPQYPNVGIFGKSTLLDWLNTYTFPLEAKLGDEKLARRVYTAVIRKTLSHGTTTASYYATRHVGSTNVLADLCLELGQRALVGRVCMDQESTCPANYRDESPSAALEATKACITHVKQIDPSYALVKPVITPRFAPSCTSETMRLLGDLQKETDLPVQTHISENVSEIALVKTMFPESGSYTDVYDSHGLLTNKTILAHAVHLSEEEASLISERQAKVSHCPTSNSCITSGAARVRWLWDRGIDVGLGTDMSGGYSPSVLENARQAHLVSRHVAMGLGECEEKERVKLSVEEVLYLATRGGAEVVGMADKIGGFEVGKEFDAVQVGLGTVDEGGIMQGEGNVDIFGWETWEEKIAKWLFNGDDRNSPPLPNAHPLTATTTNPGTSSLLLRRNWTYAGPPSARSPAHAQTPCRWGNSRIVPRPRLETTVDKDAQVAEDGAKSREVDLGWTREAFQAFLDDKGPAAALARFEELAARQSDTRGRAGTLVEAFKEMRALGIRPSPAFYGLALAALAVHPDYLLRATILDAMRKDWVEFTPDHRVNTVLGLLRDGQYEIAFDELEDIVTEGISVPYWLYEVFVFAFGKLGFLDEAMLALEYRSQQKDAPAISLDLLYYLLDACSTAYHYRGTKHFWQVATKENGIVPSDGMVLNIMNTAARHADPELALEALRVTADRRVNLSFQHFEPIIEAYMGVQNLEGALRILCVMDSAGVRPGRDATRSLFDVLKHSPEKVDECTHILRNLGESYRVPIAAFNVLVEALCFSDNLPAAEALYETLPSLTTDPPTVTTFHPFLVSPDPPISICTEAIQLFPNLTLPPPNLAHLTLHLARPSLDSALAYLRRIDAVYKSPNSRPDRSHARRRTDAWVLYADAVRAVALEMLRHRDSRTWEFLSEMSRRNPELAAEVRELGRGVGEAVAGEVEGA</sequence>
<feature type="domain" description="Pentatricopeptide repeat-containing protein-mitochondrial" evidence="14">
    <location>
        <begin position="731"/>
        <end position="861"/>
    </location>
</feature>
<dbReference type="GO" id="GO:0008892">
    <property type="term" value="F:guanine deaminase activity"/>
    <property type="evidence" value="ECO:0007669"/>
    <property type="project" value="UniProtKB-EC"/>
</dbReference>
<comment type="similarity">
    <text evidence="3">Belongs to the metallo-dependent hydrolases superfamily. ATZ/TRZ family.</text>
</comment>
<gene>
    <name evidence="15" type="ORF">SAPIO_CDS7372</name>
</gene>
<evidence type="ECO:0000256" key="1">
    <source>
        <dbReference type="ARBA" id="ARBA00001947"/>
    </source>
</evidence>
<evidence type="ECO:0000256" key="6">
    <source>
        <dbReference type="ARBA" id="ARBA00022737"/>
    </source>
</evidence>
<evidence type="ECO:0000259" key="13">
    <source>
        <dbReference type="Pfam" id="PF01979"/>
    </source>
</evidence>
<comment type="cofactor">
    <cofactor evidence="1">
        <name>Zn(2+)</name>
        <dbReference type="ChEBI" id="CHEBI:29105"/>
    </cofactor>
</comment>
<accession>A0A084G1R7</accession>
<dbReference type="EMBL" id="JOWA01000110">
    <property type="protein sequence ID" value="KEZ41279.1"/>
    <property type="molecule type" value="Genomic_DNA"/>
</dbReference>
<dbReference type="RefSeq" id="XP_016641078.1">
    <property type="nucleotide sequence ID" value="XM_016789251.1"/>
</dbReference>
<dbReference type="InterPro" id="IPR011059">
    <property type="entry name" value="Metal-dep_hydrolase_composite"/>
</dbReference>
<dbReference type="InterPro" id="IPR011990">
    <property type="entry name" value="TPR-like_helical_dom_sf"/>
</dbReference>
<keyword evidence="16" id="KW-1185">Reference proteome</keyword>
<evidence type="ECO:0000256" key="2">
    <source>
        <dbReference type="ARBA" id="ARBA00004984"/>
    </source>
</evidence>
<dbReference type="InterPro" id="IPR032466">
    <property type="entry name" value="Metal_Hydrolase"/>
</dbReference>
<dbReference type="AlphaFoldDB" id="A0A084G1R7"/>
<dbReference type="Pfam" id="PF23276">
    <property type="entry name" value="TPR_24"/>
    <property type="match status" value="1"/>
</dbReference>
<comment type="caution">
    <text evidence="15">The sequence shown here is derived from an EMBL/GenBank/DDBJ whole genome shotgun (WGS) entry which is preliminary data.</text>
</comment>
<evidence type="ECO:0000256" key="3">
    <source>
        <dbReference type="ARBA" id="ARBA00006745"/>
    </source>
</evidence>
<dbReference type="HOGENOM" id="CLU_298117_0_0_1"/>
<dbReference type="GO" id="GO:0008270">
    <property type="term" value="F:zinc ion binding"/>
    <property type="evidence" value="ECO:0007669"/>
    <property type="project" value="InterPro"/>
</dbReference>
<evidence type="ECO:0000256" key="9">
    <source>
        <dbReference type="ARBA" id="ARBA00051148"/>
    </source>
</evidence>
<reference evidence="15 16" key="1">
    <citation type="journal article" date="2014" name="Genome Announc.">
        <title>Draft genome sequence of the pathogenic fungus Scedosporium apiospermum.</title>
        <authorList>
            <person name="Vandeputte P."/>
            <person name="Ghamrawi S."/>
            <person name="Rechenmann M."/>
            <person name="Iltis A."/>
            <person name="Giraud S."/>
            <person name="Fleury M."/>
            <person name="Thornton C."/>
            <person name="Delhaes L."/>
            <person name="Meyer W."/>
            <person name="Papon N."/>
            <person name="Bouchara J.P."/>
        </authorList>
    </citation>
    <scope>NUCLEOTIDE SEQUENCE [LARGE SCALE GENOMIC DNA]</scope>
    <source>
        <strain evidence="15 16">IHEM 14462</strain>
    </source>
</reference>
<evidence type="ECO:0000256" key="8">
    <source>
        <dbReference type="ARBA" id="ARBA00022833"/>
    </source>
</evidence>
<evidence type="ECO:0000256" key="4">
    <source>
        <dbReference type="ARBA" id="ARBA00012781"/>
    </source>
</evidence>
<dbReference type="FunFam" id="3.20.20.140:FF:000022">
    <property type="entry name" value="Guanine deaminase"/>
    <property type="match status" value="1"/>
</dbReference>
<dbReference type="InterPro" id="IPR006680">
    <property type="entry name" value="Amidohydro-rel"/>
</dbReference>
<comment type="function">
    <text evidence="10">Catalyzes the hydrolytic deamination of guanine, producing xanthine and ammonia.</text>
</comment>
<dbReference type="PANTHER" id="PTHR11271:SF6">
    <property type="entry name" value="GUANINE DEAMINASE"/>
    <property type="match status" value="1"/>
</dbReference>
<dbReference type="Gene3D" id="3.20.20.140">
    <property type="entry name" value="Metal-dependent hydrolases"/>
    <property type="match status" value="1"/>
</dbReference>